<dbReference type="SUPFAM" id="SSF54631">
    <property type="entry name" value="CBS-domain pair"/>
    <property type="match status" value="1"/>
</dbReference>
<dbReference type="EMBL" id="JACHOP010000006">
    <property type="protein sequence ID" value="MBB5757196.1"/>
    <property type="molecule type" value="Genomic_DNA"/>
</dbReference>
<gene>
    <name evidence="5" type="ORF">HNR00_001907</name>
</gene>
<feature type="transmembrane region" description="Helical" evidence="3">
    <location>
        <begin position="144"/>
        <end position="167"/>
    </location>
</feature>
<dbReference type="PANTHER" id="PTHR33741">
    <property type="entry name" value="TRANSMEMBRANE PROTEIN DDB_G0269096-RELATED"/>
    <property type="match status" value="1"/>
</dbReference>
<dbReference type="SMART" id="SM00116">
    <property type="entry name" value="CBS"/>
    <property type="match status" value="2"/>
</dbReference>
<keyword evidence="3" id="KW-0472">Membrane</keyword>
<feature type="transmembrane region" description="Helical" evidence="3">
    <location>
        <begin position="79"/>
        <end position="99"/>
    </location>
</feature>
<evidence type="ECO:0000313" key="6">
    <source>
        <dbReference type="Proteomes" id="UP000583454"/>
    </source>
</evidence>
<dbReference type="InterPro" id="IPR046342">
    <property type="entry name" value="CBS_dom_sf"/>
</dbReference>
<organism evidence="5 6">
    <name type="scientific">Methylorubrum rhodinum</name>
    <dbReference type="NCBI Taxonomy" id="29428"/>
    <lineage>
        <taxon>Bacteria</taxon>
        <taxon>Pseudomonadati</taxon>
        <taxon>Pseudomonadota</taxon>
        <taxon>Alphaproteobacteria</taxon>
        <taxon>Hyphomicrobiales</taxon>
        <taxon>Methylobacteriaceae</taxon>
        <taxon>Methylorubrum</taxon>
    </lineage>
</organism>
<proteinExistence type="predicted"/>
<feature type="region of interest" description="Disordered" evidence="2">
    <location>
        <begin position="383"/>
        <end position="411"/>
    </location>
</feature>
<dbReference type="CDD" id="cd04600">
    <property type="entry name" value="CBS_pair_HPP_assoc"/>
    <property type="match status" value="1"/>
</dbReference>
<feature type="transmembrane region" description="Helical" evidence="3">
    <location>
        <begin position="54"/>
        <end position="72"/>
    </location>
</feature>
<keyword evidence="1" id="KW-0129">CBS domain</keyword>
<evidence type="ECO:0000256" key="3">
    <source>
        <dbReference type="SAM" id="Phobius"/>
    </source>
</evidence>
<dbReference type="InterPro" id="IPR007065">
    <property type="entry name" value="HPP"/>
</dbReference>
<sequence length="411" mass="42328">MNASFSRPLLRRLLPQQAPVSVRERVRAACGALLGLLATGLVARAALGNGAALPALIAPMGASAVLLFAVPSSPLAQPWSIVGGNLIAALVGVSVGHLVPDPLVAAGLAGGLAIGLMMAFRCLHPPSGAVALTAVLGGPAIHDLGYGFVLWPVGANTLLILGVAVAFNNLTGRSYPHAPAAAPAAPAPSSGMGLTSGDIDAALKDFDQVLDIGRGDLEALLRRAQLSALVRRSGPETCASILTRDVVAIAPEAPLSEALALLRRHHIKMLPVTDENARVLGVLTQTDLMDKAEWDRRGPRLGLARRWQLTLGRGRAPHGCAADVMTPDVVCLRPEMTLAEVAVRMARGGHHHLPVVGPEDRLCGVVAQSDLIETLVVQAATRASTDSSRTDAAGRARAGDEVSSDLAAGLA</sequence>
<keyword evidence="3" id="KW-1133">Transmembrane helix</keyword>
<evidence type="ECO:0000259" key="4">
    <source>
        <dbReference type="PROSITE" id="PS51371"/>
    </source>
</evidence>
<dbReference type="PANTHER" id="PTHR33741:SF5">
    <property type="entry name" value="TRANSMEMBRANE PROTEIN DDB_G0269096-RELATED"/>
    <property type="match status" value="1"/>
</dbReference>
<dbReference type="RefSeq" id="WP_312886026.1">
    <property type="nucleotide sequence ID" value="NZ_JACHOP010000006.1"/>
</dbReference>
<dbReference type="Proteomes" id="UP000583454">
    <property type="component" value="Unassembled WGS sequence"/>
</dbReference>
<dbReference type="InterPro" id="IPR058581">
    <property type="entry name" value="TM_HPP"/>
</dbReference>
<dbReference type="AlphaFoldDB" id="A0A840ZHZ4"/>
<feature type="domain" description="CBS" evidence="4">
    <location>
        <begin position="242"/>
        <end position="300"/>
    </location>
</feature>
<reference evidence="5 6" key="1">
    <citation type="submission" date="2020-08" db="EMBL/GenBank/DDBJ databases">
        <title>Genomic Encyclopedia of Type Strains, Phase IV (KMG-IV): sequencing the most valuable type-strain genomes for metagenomic binning, comparative biology and taxonomic classification.</title>
        <authorList>
            <person name="Goeker M."/>
        </authorList>
    </citation>
    <scope>NUCLEOTIDE SEQUENCE [LARGE SCALE GENOMIC DNA]</scope>
    <source>
        <strain evidence="5 6">DSM 2163</strain>
    </source>
</reference>
<evidence type="ECO:0000256" key="2">
    <source>
        <dbReference type="SAM" id="MobiDB-lite"/>
    </source>
</evidence>
<accession>A0A840ZHZ4</accession>
<evidence type="ECO:0000313" key="5">
    <source>
        <dbReference type="EMBL" id="MBB5757196.1"/>
    </source>
</evidence>
<dbReference type="Gene3D" id="3.10.580.10">
    <property type="entry name" value="CBS-domain"/>
    <property type="match status" value="1"/>
</dbReference>
<dbReference type="Pfam" id="PF04982">
    <property type="entry name" value="TM_HPP"/>
    <property type="match status" value="1"/>
</dbReference>
<feature type="domain" description="CBS" evidence="4">
    <location>
        <begin position="325"/>
        <end position="384"/>
    </location>
</feature>
<dbReference type="PROSITE" id="PS51371">
    <property type="entry name" value="CBS"/>
    <property type="match status" value="2"/>
</dbReference>
<keyword evidence="6" id="KW-1185">Reference proteome</keyword>
<dbReference type="InterPro" id="IPR000644">
    <property type="entry name" value="CBS_dom"/>
</dbReference>
<keyword evidence="3" id="KW-0812">Transmembrane</keyword>
<protein>
    <submittedName>
        <fullName evidence="5">CBS domain-containing membrane protein</fullName>
    </submittedName>
</protein>
<name>A0A840ZHZ4_9HYPH</name>
<feature type="transmembrane region" description="Helical" evidence="3">
    <location>
        <begin position="105"/>
        <end position="123"/>
    </location>
</feature>
<feature type="compositionally biased region" description="Basic and acidic residues" evidence="2">
    <location>
        <begin position="388"/>
        <end position="400"/>
    </location>
</feature>
<dbReference type="Pfam" id="PF00571">
    <property type="entry name" value="CBS"/>
    <property type="match status" value="2"/>
</dbReference>
<evidence type="ECO:0000256" key="1">
    <source>
        <dbReference type="PROSITE-ProRule" id="PRU00703"/>
    </source>
</evidence>
<comment type="caution">
    <text evidence="5">The sequence shown here is derived from an EMBL/GenBank/DDBJ whole genome shotgun (WGS) entry which is preliminary data.</text>
</comment>